<dbReference type="NCBIfam" id="TIGR03010">
    <property type="entry name" value="sulf_tusC_dsrF"/>
    <property type="match status" value="1"/>
</dbReference>
<dbReference type="SUPFAM" id="SSF75169">
    <property type="entry name" value="DsrEFH-like"/>
    <property type="match status" value="1"/>
</dbReference>
<dbReference type="Proteomes" id="UP000294338">
    <property type="component" value="Chromosome 1"/>
</dbReference>
<dbReference type="EMBL" id="LR217705">
    <property type="protein sequence ID" value="VFP80381.1"/>
    <property type="molecule type" value="Genomic_DNA"/>
</dbReference>
<sequence>MNDIAFIFTQCPHGSSSGREGLDAVLAALTLTKKIGLFFVSDGVLQLLPGQNSDVILARNYSVTFGVLPLYDITQFYVCAAALEERGILAKNQFLIKVDILLPRDLRIILNHYNQVITF</sequence>
<organism evidence="2 3">
    <name type="scientific">Candidatus Erwinia haradaeae</name>
    <dbReference type="NCBI Taxonomy" id="1922217"/>
    <lineage>
        <taxon>Bacteria</taxon>
        <taxon>Pseudomonadati</taxon>
        <taxon>Pseudomonadota</taxon>
        <taxon>Gammaproteobacteria</taxon>
        <taxon>Enterobacterales</taxon>
        <taxon>Erwiniaceae</taxon>
        <taxon>Erwinia</taxon>
    </lineage>
</organism>
<comment type="similarity">
    <text evidence="1">Belongs to the DsrF/TusC family.</text>
</comment>
<dbReference type="InterPro" id="IPR017462">
    <property type="entry name" value="Sulphur_relay_TusC/DsrF"/>
</dbReference>
<dbReference type="NCBIfam" id="NF001238">
    <property type="entry name" value="PRK00211.1"/>
    <property type="match status" value="1"/>
</dbReference>
<evidence type="ECO:0000313" key="2">
    <source>
        <dbReference type="EMBL" id="VFP80381.1"/>
    </source>
</evidence>
<dbReference type="Gene3D" id="3.40.1260.10">
    <property type="entry name" value="DsrEFH-like"/>
    <property type="match status" value="1"/>
</dbReference>
<dbReference type="InterPro" id="IPR003787">
    <property type="entry name" value="Sulphur_relay_DsrE/F-like"/>
</dbReference>
<protein>
    <submittedName>
        <fullName evidence="2">Protein TusC</fullName>
    </submittedName>
</protein>
<name>A0A451D3Y2_9GAMM</name>
<dbReference type="RefSeq" id="WP_197095043.1">
    <property type="nucleotide sequence ID" value="NZ_LR217705.1"/>
</dbReference>
<accession>A0A451D3Y2</accession>
<dbReference type="AlphaFoldDB" id="A0A451D3Y2"/>
<evidence type="ECO:0000313" key="3">
    <source>
        <dbReference type="Proteomes" id="UP000294338"/>
    </source>
</evidence>
<proteinExistence type="inferred from homology"/>
<reference evidence="2 3" key="1">
    <citation type="submission" date="2019-02" db="EMBL/GenBank/DDBJ databases">
        <authorList>
            <person name="Manzano-Marin A."/>
            <person name="Manzano-Marin A."/>
        </authorList>
    </citation>
    <scope>NUCLEOTIDE SEQUENCE [LARGE SCALE GENOMIC DNA]</scope>
    <source>
        <strain evidence="2 3">ErCisplendens/pseudotsugae</strain>
    </source>
</reference>
<evidence type="ECO:0000256" key="1">
    <source>
        <dbReference type="ARBA" id="ARBA00005996"/>
    </source>
</evidence>
<dbReference type="Pfam" id="PF02635">
    <property type="entry name" value="DsrE"/>
    <property type="match status" value="1"/>
</dbReference>
<dbReference type="PANTHER" id="PTHR38780">
    <property type="entry name" value="PROTEIN TUSC"/>
    <property type="match status" value="1"/>
</dbReference>
<dbReference type="InterPro" id="IPR027396">
    <property type="entry name" value="DsrEFH-like"/>
</dbReference>
<dbReference type="PANTHER" id="PTHR38780:SF1">
    <property type="entry name" value="PROTEIN TUSC"/>
    <property type="match status" value="1"/>
</dbReference>
<gene>
    <name evidence="2" type="primary">tusC</name>
    <name evidence="2" type="ORF">ERCISPPS3390_246</name>
</gene>